<name>A0ABP7QP22_9ACTN</name>
<protein>
    <recommendedName>
        <fullName evidence="3">XRE family transcriptional regulator</fullName>
    </recommendedName>
</protein>
<sequence length="449" mass="49221">MGGTVLFFRFELERRGIRSADEFLPPYRRAAERLGLTNVDPAPKTFEGWIYEGRKPQRTFRQVIVEMLGYSIDDLWTEVPEGAAPDFVPLVGTSPTASHAEPGMDLSEMKRSGAMAVRRARNYVLQADRERVGDNTLPLLHDQVAQLVHDYPRVPLAAIWDDLLDAQDQVIFNLETGKHRPSQLGDLNFMAGVLAFLVAKGFNDMEDREQARTMSLLAGAFAKDAEHPGLMALVNGLQSLIEYWADRPGDALFYAQKGAALSSNLNGTVGLWLLGLQARAAAVLGDEGTVRTANREAIDRRGSVVLDDLDQLGGLLTYSQEKQTYYAVESEALLGHGDAELTVQAELAVRGFSDRENPNWAFGDLAGAQCNQALVLLYSGEVDGAADAIRPVLELPPTYRNNGIVVSAQRVRQALMTTSARTAVVARDLQEEIAVYAPRRPALPSGSQR</sequence>
<organism evidence="1 2">
    <name type="scientific">Streptomyces plumbiresistens</name>
    <dbReference type="NCBI Taxonomy" id="511811"/>
    <lineage>
        <taxon>Bacteria</taxon>
        <taxon>Bacillati</taxon>
        <taxon>Actinomycetota</taxon>
        <taxon>Actinomycetes</taxon>
        <taxon>Kitasatosporales</taxon>
        <taxon>Streptomycetaceae</taxon>
        <taxon>Streptomyces</taxon>
    </lineage>
</organism>
<evidence type="ECO:0008006" key="3">
    <source>
        <dbReference type="Google" id="ProtNLM"/>
    </source>
</evidence>
<dbReference type="EMBL" id="BAAAZX010000004">
    <property type="protein sequence ID" value="GAA3985816.1"/>
    <property type="molecule type" value="Genomic_DNA"/>
</dbReference>
<dbReference type="RefSeq" id="WP_345562398.1">
    <property type="nucleotide sequence ID" value="NZ_BAAAZX010000004.1"/>
</dbReference>
<evidence type="ECO:0000313" key="2">
    <source>
        <dbReference type="Proteomes" id="UP001500456"/>
    </source>
</evidence>
<dbReference type="Proteomes" id="UP001500456">
    <property type="component" value="Unassembled WGS sequence"/>
</dbReference>
<reference evidence="2" key="1">
    <citation type="journal article" date="2019" name="Int. J. Syst. Evol. Microbiol.">
        <title>The Global Catalogue of Microorganisms (GCM) 10K type strain sequencing project: providing services to taxonomists for standard genome sequencing and annotation.</title>
        <authorList>
            <consortium name="The Broad Institute Genomics Platform"/>
            <consortium name="The Broad Institute Genome Sequencing Center for Infectious Disease"/>
            <person name="Wu L."/>
            <person name="Ma J."/>
        </authorList>
    </citation>
    <scope>NUCLEOTIDE SEQUENCE [LARGE SCALE GENOMIC DNA]</scope>
    <source>
        <strain evidence="2">JCM 16924</strain>
    </source>
</reference>
<comment type="caution">
    <text evidence="1">The sequence shown here is derived from an EMBL/GenBank/DDBJ whole genome shotgun (WGS) entry which is preliminary data.</text>
</comment>
<evidence type="ECO:0000313" key="1">
    <source>
        <dbReference type="EMBL" id="GAA3985816.1"/>
    </source>
</evidence>
<proteinExistence type="predicted"/>
<gene>
    <name evidence="1" type="ORF">GCM10022232_18340</name>
</gene>
<accession>A0ABP7QP22</accession>
<keyword evidence="2" id="KW-1185">Reference proteome</keyword>